<evidence type="ECO:0000313" key="2">
    <source>
        <dbReference type="EMBL" id="PYE17387.1"/>
    </source>
</evidence>
<dbReference type="Gene3D" id="1.10.10.10">
    <property type="entry name" value="Winged helix-like DNA-binding domain superfamily/Winged helix DNA-binding domain"/>
    <property type="match status" value="1"/>
</dbReference>
<dbReference type="OrthoDB" id="4580518at2"/>
<evidence type="ECO:0000313" key="3">
    <source>
        <dbReference type="Proteomes" id="UP000247591"/>
    </source>
</evidence>
<keyword evidence="3" id="KW-1185">Reference proteome</keyword>
<dbReference type="InterPro" id="IPR036388">
    <property type="entry name" value="WH-like_DNA-bd_sf"/>
</dbReference>
<name>A0A318RQB8_WILLI</name>
<organism evidence="2 3">
    <name type="scientific">Williamsia limnetica</name>
    <dbReference type="NCBI Taxonomy" id="882452"/>
    <lineage>
        <taxon>Bacteria</taxon>
        <taxon>Bacillati</taxon>
        <taxon>Actinomycetota</taxon>
        <taxon>Actinomycetes</taxon>
        <taxon>Mycobacteriales</taxon>
        <taxon>Nocardiaceae</taxon>
        <taxon>Williamsia</taxon>
    </lineage>
</organism>
<protein>
    <submittedName>
        <fullName evidence="2">ANTAR domain-containing protein</fullName>
    </submittedName>
</protein>
<reference evidence="2 3" key="1">
    <citation type="submission" date="2018-06" db="EMBL/GenBank/DDBJ databases">
        <title>Genomic Encyclopedia of Type Strains, Phase IV (KMG-IV): sequencing the most valuable type-strain genomes for metagenomic binning, comparative biology and taxonomic classification.</title>
        <authorList>
            <person name="Goeker M."/>
        </authorList>
    </citation>
    <scope>NUCLEOTIDE SEQUENCE [LARGE SCALE GENOMIC DNA]</scope>
    <source>
        <strain evidence="2 3">DSM 45521</strain>
    </source>
</reference>
<accession>A0A318RQB8</accession>
<sequence length="64" mass="7192">MGFRPGRDTDLEHDEQHIIAIAVGMLMEREQISQDEALHLLLELAKSDNFDLVDAAGIVINTKF</sequence>
<dbReference type="Pfam" id="PF03861">
    <property type="entry name" value="ANTAR"/>
    <property type="match status" value="1"/>
</dbReference>
<dbReference type="Proteomes" id="UP000247591">
    <property type="component" value="Unassembled WGS sequence"/>
</dbReference>
<dbReference type="PROSITE" id="PS50921">
    <property type="entry name" value="ANTAR"/>
    <property type="match status" value="1"/>
</dbReference>
<dbReference type="AlphaFoldDB" id="A0A318RQB8"/>
<dbReference type="SMART" id="SM01012">
    <property type="entry name" value="ANTAR"/>
    <property type="match status" value="1"/>
</dbReference>
<evidence type="ECO:0000259" key="1">
    <source>
        <dbReference type="PROSITE" id="PS50921"/>
    </source>
</evidence>
<comment type="caution">
    <text evidence="2">The sequence shown here is derived from an EMBL/GenBank/DDBJ whole genome shotgun (WGS) entry which is preliminary data.</text>
</comment>
<dbReference type="GO" id="GO:0003723">
    <property type="term" value="F:RNA binding"/>
    <property type="evidence" value="ECO:0007669"/>
    <property type="project" value="InterPro"/>
</dbReference>
<proteinExistence type="predicted"/>
<gene>
    <name evidence="2" type="ORF">DFR67_10690</name>
</gene>
<dbReference type="EMBL" id="QJSP01000006">
    <property type="protein sequence ID" value="PYE17387.1"/>
    <property type="molecule type" value="Genomic_DNA"/>
</dbReference>
<dbReference type="InterPro" id="IPR005561">
    <property type="entry name" value="ANTAR"/>
</dbReference>
<feature type="domain" description="ANTAR" evidence="1">
    <location>
        <begin position="1"/>
        <end position="60"/>
    </location>
</feature>
<dbReference type="RefSeq" id="WP_110469648.1">
    <property type="nucleotide sequence ID" value="NZ_QJSP01000006.1"/>
</dbReference>